<reference evidence="2" key="2">
    <citation type="journal article" date="2015" name="Fish Shellfish Immunol.">
        <title>Early steps in the European eel (Anguilla anguilla)-Vibrio vulnificus interaction in the gills: Role of the RtxA13 toxin.</title>
        <authorList>
            <person name="Callol A."/>
            <person name="Pajuelo D."/>
            <person name="Ebbesson L."/>
            <person name="Teles M."/>
            <person name="MacKenzie S."/>
            <person name="Amaro C."/>
        </authorList>
    </citation>
    <scope>NUCLEOTIDE SEQUENCE</scope>
</reference>
<dbReference type="AlphaFoldDB" id="A0A0E9XWQ7"/>
<name>A0A0E9XWQ7_ANGAN</name>
<keyword evidence="1" id="KW-1133">Transmembrane helix</keyword>
<accession>A0A0E9XWQ7</accession>
<organism evidence="2">
    <name type="scientific">Anguilla anguilla</name>
    <name type="common">European freshwater eel</name>
    <name type="synonym">Muraena anguilla</name>
    <dbReference type="NCBI Taxonomy" id="7936"/>
    <lineage>
        <taxon>Eukaryota</taxon>
        <taxon>Metazoa</taxon>
        <taxon>Chordata</taxon>
        <taxon>Craniata</taxon>
        <taxon>Vertebrata</taxon>
        <taxon>Euteleostomi</taxon>
        <taxon>Actinopterygii</taxon>
        <taxon>Neopterygii</taxon>
        <taxon>Teleostei</taxon>
        <taxon>Anguilliformes</taxon>
        <taxon>Anguillidae</taxon>
        <taxon>Anguilla</taxon>
    </lineage>
</organism>
<sequence length="62" mass="7511">MWTPRYLKFITLFTGDPLICRGVLVLCCFFLQKYTTISLVLLMFRKRRLSWHHSDRSATSWR</sequence>
<protein>
    <submittedName>
        <fullName evidence="2">Uncharacterized protein</fullName>
    </submittedName>
</protein>
<feature type="transmembrane region" description="Helical" evidence="1">
    <location>
        <begin position="23"/>
        <end position="44"/>
    </location>
</feature>
<keyword evidence="1" id="KW-0472">Membrane</keyword>
<dbReference type="EMBL" id="GBXM01002317">
    <property type="protein sequence ID" value="JAI06261.1"/>
    <property type="molecule type" value="Transcribed_RNA"/>
</dbReference>
<proteinExistence type="predicted"/>
<evidence type="ECO:0000256" key="1">
    <source>
        <dbReference type="SAM" id="Phobius"/>
    </source>
</evidence>
<evidence type="ECO:0000313" key="2">
    <source>
        <dbReference type="EMBL" id="JAI06261.1"/>
    </source>
</evidence>
<keyword evidence="1" id="KW-0812">Transmembrane</keyword>
<reference evidence="2" key="1">
    <citation type="submission" date="2014-11" db="EMBL/GenBank/DDBJ databases">
        <authorList>
            <person name="Amaro Gonzalez C."/>
        </authorList>
    </citation>
    <scope>NUCLEOTIDE SEQUENCE</scope>
</reference>